<dbReference type="EMBL" id="KB467831">
    <property type="protein sequence ID" value="PCH33886.1"/>
    <property type="molecule type" value="Genomic_DNA"/>
</dbReference>
<reference evidence="1 2" key="1">
    <citation type="journal article" date="2012" name="Science">
        <title>The Paleozoic origin of enzymatic lignin decomposition reconstructed from 31 fungal genomes.</title>
        <authorList>
            <person name="Floudas D."/>
            <person name="Binder M."/>
            <person name="Riley R."/>
            <person name="Barry K."/>
            <person name="Blanchette R.A."/>
            <person name="Henrissat B."/>
            <person name="Martinez A.T."/>
            <person name="Otillar R."/>
            <person name="Spatafora J.W."/>
            <person name="Yadav J.S."/>
            <person name="Aerts A."/>
            <person name="Benoit I."/>
            <person name="Boyd A."/>
            <person name="Carlson A."/>
            <person name="Copeland A."/>
            <person name="Coutinho P.M."/>
            <person name="de Vries R.P."/>
            <person name="Ferreira P."/>
            <person name="Findley K."/>
            <person name="Foster B."/>
            <person name="Gaskell J."/>
            <person name="Glotzer D."/>
            <person name="Gorecki P."/>
            <person name="Heitman J."/>
            <person name="Hesse C."/>
            <person name="Hori C."/>
            <person name="Igarashi K."/>
            <person name="Jurgens J.A."/>
            <person name="Kallen N."/>
            <person name="Kersten P."/>
            <person name="Kohler A."/>
            <person name="Kuees U."/>
            <person name="Kumar T.K.A."/>
            <person name="Kuo A."/>
            <person name="LaButti K."/>
            <person name="Larrondo L.F."/>
            <person name="Lindquist E."/>
            <person name="Ling A."/>
            <person name="Lombard V."/>
            <person name="Lucas S."/>
            <person name="Lundell T."/>
            <person name="Martin R."/>
            <person name="McLaughlin D.J."/>
            <person name="Morgenstern I."/>
            <person name="Morin E."/>
            <person name="Murat C."/>
            <person name="Nagy L.G."/>
            <person name="Nolan M."/>
            <person name="Ohm R.A."/>
            <person name="Patyshakuliyeva A."/>
            <person name="Rokas A."/>
            <person name="Ruiz-Duenas F.J."/>
            <person name="Sabat G."/>
            <person name="Salamov A."/>
            <person name="Samejima M."/>
            <person name="Schmutz J."/>
            <person name="Slot J.C."/>
            <person name="St John F."/>
            <person name="Stenlid J."/>
            <person name="Sun H."/>
            <person name="Sun S."/>
            <person name="Syed K."/>
            <person name="Tsang A."/>
            <person name="Wiebenga A."/>
            <person name="Young D."/>
            <person name="Pisabarro A."/>
            <person name="Eastwood D.C."/>
            <person name="Martin F."/>
            <person name="Cullen D."/>
            <person name="Grigoriev I.V."/>
            <person name="Hibbett D.S."/>
        </authorList>
    </citation>
    <scope>NUCLEOTIDE SEQUENCE [LARGE SCALE GENOMIC DNA]</scope>
    <source>
        <strain evidence="1 2">MD-104</strain>
    </source>
</reference>
<evidence type="ECO:0000313" key="2">
    <source>
        <dbReference type="Proteomes" id="UP000218811"/>
    </source>
</evidence>
<keyword evidence="2" id="KW-1185">Reference proteome</keyword>
<name>A0A2H3IV86_WOLCO</name>
<organism evidence="1 2">
    <name type="scientific">Wolfiporia cocos (strain MD-104)</name>
    <name type="common">Brown rot fungus</name>
    <dbReference type="NCBI Taxonomy" id="742152"/>
    <lineage>
        <taxon>Eukaryota</taxon>
        <taxon>Fungi</taxon>
        <taxon>Dikarya</taxon>
        <taxon>Basidiomycota</taxon>
        <taxon>Agaricomycotina</taxon>
        <taxon>Agaricomycetes</taxon>
        <taxon>Polyporales</taxon>
        <taxon>Phaeolaceae</taxon>
        <taxon>Wolfiporia</taxon>
    </lineage>
</organism>
<proteinExistence type="predicted"/>
<protein>
    <submittedName>
        <fullName evidence="1">Uncharacterized protein</fullName>
    </submittedName>
</protein>
<dbReference type="Proteomes" id="UP000218811">
    <property type="component" value="Unassembled WGS sequence"/>
</dbReference>
<accession>A0A2H3IV86</accession>
<sequence>MLRGAMDLRRFASSSQILRFDVVSGKAMPKFGACQIPLHTEQGDDHPQRTNPDHMRRSVLTEVSDAHNHTHGLFNLCGECNAVFTSCEGNRDGVLAVGARDSIPSAWLSMSSSHSCAINAQDSADYRSD</sequence>
<gene>
    <name evidence="1" type="ORF">WOLCODRAFT_135373</name>
</gene>
<dbReference type="AlphaFoldDB" id="A0A2H3IV86"/>
<evidence type="ECO:0000313" key="1">
    <source>
        <dbReference type="EMBL" id="PCH33886.1"/>
    </source>
</evidence>